<evidence type="ECO:0000313" key="3">
    <source>
        <dbReference type="EMBL" id="CAE0791677.1"/>
    </source>
</evidence>
<name>A0A7S4CAC5_9EUGL</name>
<reference evidence="3" key="1">
    <citation type="submission" date="2021-01" db="EMBL/GenBank/DDBJ databases">
        <authorList>
            <person name="Corre E."/>
            <person name="Pelletier E."/>
            <person name="Niang G."/>
            <person name="Scheremetjew M."/>
            <person name="Finn R."/>
            <person name="Kale V."/>
            <person name="Holt S."/>
            <person name="Cochrane G."/>
            <person name="Meng A."/>
            <person name="Brown T."/>
            <person name="Cohen L."/>
        </authorList>
    </citation>
    <scope>NUCLEOTIDE SEQUENCE</scope>
    <source>
        <strain evidence="3">CCMP1594</strain>
    </source>
</reference>
<protein>
    <recommendedName>
        <fullName evidence="4">TLC domain-containing protein</fullName>
    </recommendedName>
</protein>
<feature type="transmembrane region" description="Helical" evidence="1">
    <location>
        <begin position="84"/>
        <end position="106"/>
    </location>
</feature>
<evidence type="ECO:0000256" key="1">
    <source>
        <dbReference type="SAM" id="Phobius"/>
    </source>
</evidence>
<keyword evidence="1" id="KW-0472">Membrane</keyword>
<feature type="transmembrane region" description="Helical" evidence="1">
    <location>
        <begin position="184"/>
        <end position="204"/>
    </location>
</feature>
<evidence type="ECO:0000256" key="2">
    <source>
        <dbReference type="SAM" id="SignalP"/>
    </source>
</evidence>
<keyword evidence="1" id="KW-1133">Transmembrane helix</keyword>
<accession>A0A7S4CAC5</accession>
<organism evidence="3">
    <name type="scientific">Eutreptiella gymnastica</name>
    <dbReference type="NCBI Taxonomy" id="73025"/>
    <lineage>
        <taxon>Eukaryota</taxon>
        <taxon>Discoba</taxon>
        <taxon>Euglenozoa</taxon>
        <taxon>Euglenida</taxon>
        <taxon>Spirocuta</taxon>
        <taxon>Euglenophyceae</taxon>
        <taxon>Eutreptiales</taxon>
        <taxon>Eutreptiaceae</taxon>
        <taxon>Eutreptiella</taxon>
    </lineage>
</organism>
<feature type="transmembrane region" description="Helical" evidence="1">
    <location>
        <begin position="253"/>
        <end position="273"/>
    </location>
</feature>
<proteinExistence type="predicted"/>
<gene>
    <name evidence="3" type="ORF">EGYM00163_LOCUS2793</name>
</gene>
<feature type="chain" id="PRO_5030505055" description="TLC domain-containing protein" evidence="2">
    <location>
        <begin position="41"/>
        <end position="300"/>
    </location>
</feature>
<feature type="transmembrane region" description="Helical" evidence="1">
    <location>
        <begin position="216"/>
        <end position="233"/>
    </location>
</feature>
<keyword evidence="2" id="KW-0732">Signal</keyword>
<keyword evidence="1" id="KW-0812">Transmembrane</keyword>
<feature type="signal peptide" evidence="2">
    <location>
        <begin position="1"/>
        <end position="40"/>
    </location>
</feature>
<evidence type="ECO:0008006" key="4">
    <source>
        <dbReference type="Google" id="ProtNLM"/>
    </source>
</evidence>
<sequence length="300" mass="33481">METGNLEVNWVWALMMAAPRWEVQLALVLLHALLHKAAQGIVAPAIGRYLDCKPWTQGIIAREIARWEQLIGLTQTPQEARDNYIWWVIVGLCHLVGGLLCVPAVAGVTGDVALPLVRHSILVETGFELVDCLEKGYTRLFHPRGRDIVTNQLAFLVFAHHSTSAALGLPANVYHSDSPLMHEMVLLLQGASAFAILGTQYAMTLNVARVSELRQMQLIASLSCLVIVYTRFVRCLTLSYELLLFFLQKEDTYFVSVGSTCFLLMFVFSAVVLQDTLKRAYKFGTMSAAEAKRRYGAHEK</sequence>
<dbReference type="EMBL" id="HBJA01009021">
    <property type="protein sequence ID" value="CAE0791677.1"/>
    <property type="molecule type" value="Transcribed_RNA"/>
</dbReference>
<dbReference type="AlphaFoldDB" id="A0A7S4CAC5"/>